<dbReference type="Gene3D" id="1.10.287.380">
    <property type="entry name" value="Valyl-tRNA synthetase, C-terminal domain"/>
    <property type="match status" value="1"/>
</dbReference>
<evidence type="ECO:0000256" key="7">
    <source>
        <dbReference type="ARBA" id="ARBA00023146"/>
    </source>
</evidence>
<evidence type="ECO:0000256" key="1">
    <source>
        <dbReference type="ARBA" id="ARBA00005594"/>
    </source>
</evidence>
<keyword evidence="5" id="KW-0067">ATP-binding</keyword>
<evidence type="ECO:0000256" key="5">
    <source>
        <dbReference type="ARBA" id="ARBA00022840"/>
    </source>
</evidence>
<dbReference type="FunFam" id="1.10.287.380:FF:000001">
    <property type="entry name" value="Valine--tRNA ligase"/>
    <property type="match status" value="1"/>
</dbReference>
<dbReference type="GO" id="GO:0004832">
    <property type="term" value="F:valine-tRNA ligase activity"/>
    <property type="evidence" value="ECO:0007669"/>
    <property type="project" value="UniProtKB-EC"/>
</dbReference>
<dbReference type="EC" id="6.1.1.9" evidence="2"/>
<reference evidence="12" key="2">
    <citation type="submission" date="2014-07" db="EMBL/GenBank/DDBJ databases">
        <authorList>
            <person name="Hull J."/>
        </authorList>
    </citation>
    <scope>NUCLEOTIDE SEQUENCE</scope>
</reference>
<evidence type="ECO:0000256" key="6">
    <source>
        <dbReference type="ARBA" id="ARBA00022917"/>
    </source>
</evidence>
<protein>
    <recommendedName>
        <fullName evidence="2">valine--tRNA ligase</fullName>
        <ecNumber evidence="2">6.1.1.9</ecNumber>
    </recommendedName>
    <alternativeName>
        <fullName evidence="8">Valyl-tRNA synthetase</fullName>
    </alternativeName>
</protein>
<reference evidence="13" key="3">
    <citation type="journal article" date="2016" name="Gigascience">
        <title>De novo construction of an expanded transcriptome assembly for the western tarnished plant bug, Lygus hesperus.</title>
        <authorList>
            <person name="Tassone E.E."/>
            <person name="Geib S.M."/>
            <person name="Hall B."/>
            <person name="Fabrick J.A."/>
            <person name="Brent C.S."/>
            <person name="Hull J.J."/>
        </authorList>
    </citation>
    <scope>NUCLEOTIDE SEQUENCE</scope>
</reference>
<dbReference type="PANTHER" id="PTHR11946">
    <property type="entry name" value="VALYL-TRNA SYNTHETASES"/>
    <property type="match status" value="1"/>
</dbReference>
<evidence type="ECO:0000256" key="4">
    <source>
        <dbReference type="ARBA" id="ARBA00022741"/>
    </source>
</evidence>
<dbReference type="GO" id="GO:0006438">
    <property type="term" value="P:valyl-tRNA aminoacylation"/>
    <property type="evidence" value="ECO:0007669"/>
    <property type="project" value="InterPro"/>
</dbReference>
<name>A0A0A9VZG4_LYGHE</name>
<keyword evidence="3 12" id="KW-0436">Ligase</keyword>
<evidence type="ECO:0000256" key="2">
    <source>
        <dbReference type="ARBA" id="ARBA00013169"/>
    </source>
</evidence>
<proteinExistence type="inferred from homology"/>
<keyword evidence="4" id="KW-0547">Nucleotide-binding</keyword>
<evidence type="ECO:0000256" key="9">
    <source>
        <dbReference type="ARBA" id="ARBA00047552"/>
    </source>
</evidence>
<evidence type="ECO:0000256" key="3">
    <source>
        <dbReference type="ARBA" id="ARBA00022598"/>
    </source>
</evidence>
<reference evidence="12" key="1">
    <citation type="journal article" date="2014" name="PLoS ONE">
        <title>Transcriptome-Based Identification of ABC Transporters in the Western Tarnished Plant Bug Lygus hesperus.</title>
        <authorList>
            <person name="Hull J.J."/>
            <person name="Chaney K."/>
            <person name="Geib S.M."/>
            <person name="Fabrick J.A."/>
            <person name="Brent C.S."/>
            <person name="Walsh D."/>
            <person name="Lavine L.C."/>
        </authorList>
    </citation>
    <scope>NUCLEOTIDE SEQUENCE</scope>
</reference>
<dbReference type="InterPro" id="IPR002303">
    <property type="entry name" value="Valyl-tRNA_ligase"/>
</dbReference>
<evidence type="ECO:0000259" key="11">
    <source>
        <dbReference type="Pfam" id="PF10458"/>
    </source>
</evidence>
<gene>
    <name evidence="12" type="primary">vars_1</name>
    <name evidence="12" type="ORF">CM83_6865</name>
    <name evidence="13" type="ORF">g.97462</name>
</gene>
<evidence type="ECO:0000256" key="8">
    <source>
        <dbReference type="ARBA" id="ARBA00029936"/>
    </source>
</evidence>
<dbReference type="GO" id="GO:0005829">
    <property type="term" value="C:cytosol"/>
    <property type="evidence" value="ECO:0007669"/>
    <property type="project" value="TreeGrafter"/>
</dbReference>
<keyword evidence="7" id="KW-0030">Aminoacyl-tRNA synthetase</keyword>
<dbReference type="SUPFAM" id="SSF46589">
    <property type="entry name" value="tRNA-binding arm"/>
    <property type="match status" value="1"/>
</dbReference>
<dbReference type="Pfam" id="PF10458">
    <property type="entry name" value="Val_tRNA-synt_C"/>
    <property type="match status" value="1"/>
</dbReference>
<dbReference type="InterPro" id="IPR037118">
    <property type="entry name" value="Val-tRNA_synth_C_sf"/>
</dbReference>
<dbReference type="InterPro" id="IPR010978">
    <property type="entry name" value="tRNA-bd_arm"/>
</dbReference>
<sequence length="115" mass="12883">MVTTLGVVGAVHVITPEEVEEKVPQGCGYSAVNKEVGVHMMLRGFIDVCKEINSLEKELTKLTKQIDGLHKKMTVPGYESKVPEKIRNDNTVKMESLREMECHLKEGVEKMRSIA</sequence>
<accession>A0A0A9VZG4</accession>
<dbReference type="EMBL" id="GBHO01042605">
    <property type="protein sequence ID" value="JAG00999.1"/>
    <property type="molecule type" value="Transcribed_RNA"/>
</dbReference>
<dbReference type="GO" id="GO:0005524">
    <property type="term" value="F:ATP binding"/>
    <property type="evidence" value="ECO:0007669"/>
    <property type="project" value="UniProtKB-KW"/>
</dbReference>
<keyword evidence="6" id="KW-0648">Protein biosynthesis</keyword>
<evidence type="ECO:0000313" key="12">
    <source>
        <dbReference type="EMBL" id="JAG00999.1"/>
    </source>
</evidence>
<evidence type="ECO:0000256" key="10">
    <source>
        <dbReference type="SAM" id="Coils"/>
    </source>
</evidence>
<evidence type="ECO:0000313" key="13">
    <source>
        <dbReference type="EMBL" id="JAQ10927.1"/>
    </source>
</evidence>
<organism evidence="12">
    <name type="scientific">Lygus hesperus</name>
    <name type="common">Western plant bug</name>
    <dbReference type="NCBI Taxonomy" id="30085"/>
    <lineage>
        <taxon>Eukaryota</taxon>
        <taxon>Metazoa</taxon>
        <taxon>Ecdysozoa</taxon>
        <taxon>Arthropoda</taxon>
        <taxon>Hexapoda</taxon>
        <taxon>Insecta</taxon>
        <taxon>Pterygota</taxon>
        <taxon>Neoptera</taxon>
        <taxon>Paraneoptera</taxon>
        <taxon>Hemiptera</taxon>
        <taxon>Heteroptera</taxon>
        <taxon>Panheteroptera</taxon>
        <taxon>Cimicomorpha</taxon>
        <taxon>Miridae</taxon>
        <taxon>Mirini</taxon>
        <taxon>Lygus</taxon>
    </lineage>
</organism>
<dbReference type="AlphaFoldDB" id="A0A0A9VZG4"/>
<comment type="similarity">
    <text evidence="1">Belongs to the class-I aminoacyl-tRNA synthetase family.</text>
</comment>
<dbReference type="PANTHER" id="PTHR11946:SF109">
    <property type="entry name" value="VALINE--TRNA LIGASE"/>
    <property type="match status" value="1"/>
</dbReference>
<dbReference type="EMBL" id="GDHC01007702">
    <property type="protein sequence ID" value="JAQ10927.1"/>
    <property type="molecule type" value="Transcribed_RNA"/>
</dbReference>
<dbReference type="InterPro" id="IPR019499">
    <property type="entry name" value="Val-tRNA_synth_tRNA-bd"/>
</dbReference>
<feature type="coiled-coil region" evidence="10">
    <location>
        <begin position="45"/>
        <end position="72"/>
    </location>
</feature>
<keyword evidence="10" id="KW-0175">Coiled coil</keyword>
<comment type="catalytic activity">
    <reaction evidence="9">
        <text>tRNA(Val) + L-valine + ATP = L-valyl-tRNA(Val) + AMP + diphosphate</text>
        <dbReference type="Rhea" id="RHEA:10704"/>
        <dbReference type="Rhea" id="RHEA-COMP:9672"/>
        <dbReference type="Rhea" id="RHEA-COMP:9708"/>
        <dbReference type="ChEBI" id="CHEBI:30616"/>
        <dbReference type="ChEBI" id="CHEBI:33019"/>
        <dbReference type="ChEBI" id="CHEBI:57762"/>
        <dbReference type="ChEBI" id="CHEBI:78442"/>
        <dbReference type="ChEBI" id="CHEBI:78537"/>
        <dbReference type="ChEBI" id="CHEBI:456215"/>
        <dbReference type="EC" id="6.1.1.9"/>
    </reaction>
</comment>
<feature type="domain" description="Valyl-tRNA synthetase tRNA-binding arm" evidence="11">
    <location>
        <begin position="47"/>
        <end position="111"/>
    </location>
</feature>